<feature type="transmembrane region" description="Helical" evidence="1">
    <location>
        <begin position="89"/>
        <end position="107"/>
    </location>
</feature>
<proteinExistence type="predicted"/>
<dbReference type="KEGG" id="jas:FJQ89_13390"/>
<sequence length="115" mass="12238">MQAPAHTETPEKIARLRLSAGAVYRLGVASRSMAAIVGGYVLAALVTMLLSVSLPMARSEAVMTATLLSFAIYTCAVMWVFATRSALRAWLGLLIPAAVIAAILQWMDALSWSLA</sequence>
<reference evidence="2 3" key="1">
    <citation type="submission" date="2019-06" db="EMBL/GenBank/DDBJ databases">
        <title>Complete genome sequence of Janthinobacterium sp. SNU WT3 isolated from diseased rainbow trout.</title>
        <authorList>
            <person name="Oh W.T."/>
            <person name="Park S.C."/>
        </authorList>
    </citation>
    <scope>NUCLEOTIDE SEQUENCE [LARGE SCALE GENOMIC DNA]</scope>
    <source>
        <strain evidence="2 3">SNU WT3</strain>
    </source>
</reference>
<dbReference type="EMBL" id="CP041185">
    <property type="protein sequence ID" value="QDG71303.1"/>
    <property type="molecule type" value="Genomic_DNA"/>
</dbReference>
<organism evidence="2 3">
    <name type="scientific">Janthinobacterium tructae</name>
    <dbReference type="NCBI Taxonomy" id="2590869"/>
    <lineage>
        <taxon>Bacteria</taxon>
        <taxon>Pseudomonadati</taxon>
        <taxon>Pseudomonadota</taxon>
        <taxon>Betaproteobacteria</taxon>
        <taxon>Burkholderiales</taxon>
        <taxon>Oxalobacteraceae</taxon>
        <taxon>Janthinobacterium</taxon>
    </lineage>
</organism>
<dbReference type="OrthoDB" id="1684279at2"/>
<evidence type="ECO:0000313" key="2">
    <source>
        <dbReference type="EMBL" id="QDG71303.1"/>
    </source>
</evidence>
<evidence type="ECO:0000256" key="1">
    <source>
        <dbReference type="SAM" id="Phobius"/>
    </source>
</evidence>
<dbReference type="AlphaFoldDB" id="A0A4Y6REF2"/>
<keyword evidence="1" id="KW-0472">Membrane</keyword>
<name>A0A4Y6REF2_9BURK</name>
<protein>
    <submittedName>
        <fullName evidence="2">DUF3649 domain-containing protein</fullName>
    </submittedName>
</protein>
<keyword evidence="3" id="KW-1185">Reference proteome</keyword>
<dbReference type="RefSeq" id="WP_141170521.1">
    <property type="nucleotide sequence ID" value="NZ_CP041185.1"/>
</dbReference>
<keyword evidence="1" id="KW-0812">Transmembrane</keyword>
<evidence type="ECO:0000313" key="3">
    <source>
        <dbReference type="Proteomes" id="UP000316665"/>
    </source>
</evidence>
<accession>A0A4Y6REF2</accession>
<feature type="transmembrane region" description="Helical" evidence="1">
    <location>
        <begin position="61"/>
        <end position="82"/>
    </location>
</feature>
<gene>
    <name evidence="2" type="ORF">FJQ89_13390</name>
</gene>
<dbReference type="Proteomes" id="UP000316665">
    <property type="component" value="Chromosome"/>
</dbReference>
<feature type="transmembrane region" description="Helical" evidence="1">
    <location>
        <begin position="34"/>
        <end position="55"/>
    </location>
</feature>
<dbReference type="Pfam" id="PF12365">
    <property type="entry name" value="DUF3649"/>
    <property type="match status" value="1"/>
</dbReference>
<dbReference type="InterPro" id="IPR022109">
    <property type="entry name" value="DUF3649"/>
</dbReference>
<keyword evidence="1" id="KW-1133">Transmembrane helix</keyword>